<evidence type="ECO:0000256" key="3">
    <source>
        <dbReference type="ARBA" id="ARBA00022553"/>
    </source>
</evidence>
<reference evidence="12" key="1">
    <citation type="submission" date="2016-07" db="EMBL/GenBank/DDBJ databases">
        <title>Microvirga ossetica sp. nov. a new species of rhizobia isolated from root nodules of the legume species Vicia alpestris Steven originated from North Ossetia region in the Caucasus.</title>
        <authorList>
            <person name="Safronova V.I."/>
            <person name="Kuznetsova I.G."/>
            <person name="Sazanova A.L."/>
            <person name="Belimov A."/>
            <person name="Andronov E."/>
            <person name="Osledkin Y.S."/>
            <person name="Onishchuk O.P."/>
            <person name="Kurchak O.N."/>
            <person name="Shaposhnikov A.I."/>
            <person name="Willems A."/>
            <person name="Tikhonovich I.A."/>
        </authorList>
    </citation>
    <scope>NUCLEOTIDE SEQUENCE [LARGE SCALE GENOMIC DNA]</scope>
    <source>
        <strain evidence="12">V5/3M</strain>
    </source>
</reference>
<evidence type="ECO:0000256" key="2">
    <source>
        <dbReference type="ARBA" id="ARBA00010231"/>
    </source>
</evidence>
<dbReference type="GO" id="GO:0006048">
    <property type="term" value="P:UDP-N-acetylglucosamine biosynthetic process"/>
    <property type="evidence" value="ECO:0007669"/>
    <property type="project" value="TreeGrafter"/>
</dbReference>
<dbReference type="GO" id="GO:0005975">
    <property type="term" value="P:carbohydrate metabolic process"/>
    <property type="evidence" value="ECO:0007669"/>
    <property type="project" value="InterPro"/>
</dbReference>
<evidence type="ECO:0000259" key="9">
    <source>
        <dbReference type="Pfam" id="PF02878"/>
    </source>
</evidence>
<dbReference type="InterPro" id="IPR050060">
    <property type="entry name" value="Phosphoglucosamine_mutase"/>
</dbReference>
<gene>
    <name evidence="12" type="ORF">BB934_05330</name>
</gene>
<organism evidence="12">
    <name type="scientific">Microvirga ossetica</name>
    <dbReference type="NCBI Taxonomy" id="1882682"/>
    <lineage>
        <taxon>Bacteria</taxon>
        <taxon>Pseudomonadati</taxon>
        <taxon>Pseudomonadota</taxon>
        <taxon>Alphaproteobacteria</taxon>
        <taxon>Hyphomicrobiales</taxon>
        <taxon>Methylobacteriaceae</taxon>
        <taxon>Microvirga</taxon>
    </lineage>
</organism>
<keyword evidence="6" id="KW-0413">Isomerase</keyword>
<name>A0A1B2ECR3_9HYPH</name>
<feature type="domain" description="Alpha-D-phosphohexomutase C-terminal" evidence="8">
    <location>
        <begin position="419"/>
        <end position="472"/>
    </location>
</feature>
<keyword evidence="5 7" id="KW-0460">Magnesium</keyword>
<evidence type="ECO:0000259" key="10">
    <source>
        <dbReference type="Pfam" id="PF02879"/>
    </source>
</evidence>
<evidence type="ECO:0000256" key="4">
    <source>
        <dbReference type="ARBA" id="ARBA00022723"/>
    </source>
</evidence>
<evidence type="ECO:0000256" key="6">
    <source>
        <dbReference type="ARBA" id="ARBA00023235"/>
    </source>
</evidence>
<dbReference type="PANTHER" id="PTHR42946:SF1">
    <property type="entry name" value="PHOSPHOGLUCOMUTASE (ALPHA-D-GLUCOSE-1,6-BISPHOSPHATE-DEPENDENT)"/>
    <property type="match status" value="1"/>
</dbReference>
<dbReference type="GO" id="GO:0004615">
    <property type="term" value="F:phosphomannomutase activity"/>
    <property type="evidence" value="ECO:0007669"/>
    <property type="project" value="TreeGrafter"/>
</dbReference>
<dbReference type="GO" id="GO:0000287">
    <property type="term" value="F:magnesium ion binding"/>
    <property type="evidence" value="ECO:0007669"/>
    <property type="project" value="InterPro"/>
</dbReference>
<evidence type="ECO:0000256" key="1">
    <source>
        <dbReference type="ARBA" id="ARBA00001946"/>
    </source>
</evidence>
<evidence type="ECO:0000259" key="8">
    <source>
        <dbReference type="Pfam" id="PF00408"/>
    </source>
</evidence>
<dbReference type="PANTHER" id="PTHR42946">
    <property type="entry name" value="PHOSPHOHEXOSE MUTASE"/>
    <property type="match status" value="1"/>
</dbReference>
<feature type="domain" description="Alpha-D-phosphohexomutase alpha/beta/alpha" evidence="10">
    <location>
        <begin position="170"/>
        <end position="265"/>
    </location>
</feature>
<keyword evidence="3" id="KW-0597">Phosphoprotein</keyword>
<dbReference type="SUPFAM" id="SSF53738">
    <property type="entry name" value="Phosphoglucomutase, first 3 domains"/>
    <property type="match status" value="3"/>
</dbReference>
<dbReference type="InterPro" id="IPR005843">
    <property type="entry name" value="A-D-PHexomutase_C"/>
</dbReference>
<evidence type="ECO:0000259" key="11">
    <source>
        <dbReference type="Pfam" id="PF02880"/>
    </source>
</evidence>
<dbReference type="InterPro" id="IPR016055">
    <property type="entry name" value="A-D-PHexomutase_a/b/a-I/II/III"/>
</dbReference>
<dbReference type="Pfam" id="PF02879">
    <property type="entry name" value="PGM_PMM_II"/>
    <property type="match status" value="1"/>
</dbReference>
<dbReference type="InterPro" id="IPR005846">
    <property type="entry name" value="A-D-PHexomutase_a/b/a-III"/>
</dbReference>
<dbReference type="EMBL" id="CP016616">
    <property type="protein sequence ID" value="ANY77727.1"/>
    <property type="molecule type" value="Genomic_DNA"/>
</dbReference>
<dbReference type="InterPro" id="IPR036900">
    <property type="entry name" value="A-D-PHexomutase_C_sf"/>
</dbReference>
<dbReference type="Pfam" id="PF02878">
    <property type="entry name" value="PGM_PMM_I"/>
    <property type="match status" value="1"/>
</dbReference>
<feature type="domain" description="Alpha-D-phosphohexomutase alpha/beta/alpha" evidence="11">
    <location>
        <begin position="270"/>
        <end position="381"/>
    </location>
</feature>
<dbReference type="InterPro" id="IPR005845">
    <property type="entry name" value="A-D-PHexomutase_a/b/a-II"/>
</dbReference>
<evidence type="ECO:0000256" key="5">
    <source>
        <dbReference type="ARBA" id="ARBA00022842"/>
    </source>
</evidence>
<evidence type="ECO:0000256" key="7">
    <source>
        <dbReference type="RuleBase" id="RU004326"/>
    </source>
</evidence>
<dbReference type="PROSITE" id="PS00710">
    <property type="entry name" value="PGM_PMM"/>
    <property type="match status" value="1"/>
</dbReference>
<dbReference type="KEGG" id="moc:BB934_05330"/>
<dbReference type="SUPFAM" id="SSF55957">
    <property type="entry name" value="Phosphoglucomutase, C-terminal domain"/>
    <property type="match status" value="1"/>
</dbReference>
<dbReference type="Pfam" id="PF00408">
    <property type="entry name" value="PGM_PMM_IV"/>
    <property type="match status" value="1"/>
</dbReference>
<protein>
    <submittedName>
        <fullName evidence="12">Phosphomannomutase</fullName>
    </submittedName>
</protein>
<dbReference type="Pfam" id="PF02880">
    <property type="entry name" value="PGM_PMM_III"/>
    <property type="match status" value="1"/>
</dbReference>
<dbReference type="GO" id="GO:0005829">
    <property type="term" value="C:cytosol"/>
    <property type="evidence" value="ECO:0007669"/>
    <property type="project" value="TreeGrafter"/>
</dbReference>
<evidence type="ECO:0000313" key="12">
    <source>
        <dbReference type="EMBL" id="ANY77727.1"/>
    </source>
</evidence>
<proteinExistence type="inferred from homology"/>
<dbReference type="RefSeq" id="WP_099508715.1">
    <property type="nucleotide sequence ID" value="NZ_CP016616.1"/>
</dbReference>
<comment type="similarity">
    <text evidence="2 7">Belongs to the phosphohexose mutase family.</text>
</comment>
<dbReference type="Gene3D" id="3.30.310.50">
    <property type="entry name" value="Alpha-D-phosphohexomutase, C-terminal domain"/>
    <property type="match status" value="1"/>
</dbReference>
<feature type="domain" description="Alpha-D-phosphohexomutase alpha/beta/alpha" evidence="9">
    <location>
        <begin position="12"/>
        <end position="138"/>
    </location>
</feature>
<dbReference type="Gene3D" id="3.40.120.10">
    <property type="entry name" value="Alpha-D-Glucose-1,6-Bisphosphate, subunit A, domain 3"/>
    <property type="match status" value="3"/>
</dbReference>
<sequence length="485" mass="51360">MDLNSEALPSSLKFGTSGLRGLVVELDGAPAFAYTRAFAEMLKEDGSAAAAKNLVLVGRDLRESSPSIAQLCCAALHESGLGAVDCGALPTPALAYHGMRFGIPAIMVTGSHIPEDRNGLKFYRAQGEIDKKDEAAILAWHARMGITAVPETARGIRPGKPDLDVIAAYKARYRDFFGARALEGLTVGVYQHSSVARDIIVEMLETLGARAVPLGRATSFIPVDTEALREEDEVLARQWAGEQRLDAIVSTDGDADRPLISDATGAFLRGDLVGAITAKYLGADAIVTPVTSNSALEASRAFQTVLRTRVGSPYVIEGMAEASASGAKAVVGFEANGGVLLGSDIGREDRWLAALPTRDAMLPILCALGTAKAQGKTLAEVGAAFAFKAAASHRLKNVPSERSAAFLRRLQQDEAFREDLMGPLGGVAALDGQDGVRLMARNGEVVHFRASGNAPELRVYVEAQTHERVESLLEWGLAQAARQVG</sequence>
<dbReference type="InterPro" id="IPR005844">
    <property type="entry name" value="A-D-PHexomutase_a/b/a-I"/>
</dbReference>
<dbReference type="OrthoDB" id="9803322at2"/>
<keyword evidence="4 7" id="KW-0479">Metal-binding</keyword>
<dbReference type="GO" id="GO:0008966">
    <property type="term" value="F:phosphoglucosamine mutase activity"/>
    <property type="evidence" value="ECO:0007669"/>
    <property type="project" value="TreeGrafter"/>
</dbReference>
<dbReference type="GO" id="GO:0009252">
    <property type="term" value="P:peptidoglycan biosynthetic process"/>
    <property type="evidence" value="ECO:0007669"/>
    <property type="project" value="TreeGrafter"/>
</dbReference>
<comment type="cofactor">
    <cofactor evidence="1">
        <name>Mg(2+)</name>
        <dbReference type="ChEBI" id="CHEBI:18420"/>
    </cofactor>
</comment>
<dbReference type="CDD" id="cd03088">
    <property type="entry name" value="ManB"/>
    <property type="match status" value="1"/>
</dbReference>
<dbReference type="AlphaFoldDB" id="A0A1B2ECR3"/>
<accession>A0A1B2ECR3</accession>
<dbReference type="InterPro" id="IPR016066">
    <property type="entry name" value="A-D-PHexomutase_CS"/>
</dbReference>